<feature type="region of interest" description="Disordered" evidence="2">
    <location>
        <begin position="270"/>
        <end position="296"/>
    </location>
</feature>
<feature type="repeat" description="WD" evidence="1">
    <location>
        <begin position="2530"/>
        <end position="2555"/>
    </location>
</feature>
<dbReference type="InterPro" id="IPR022033">
    <property type="entry name" value="Rav1p_C"/>
</dbReference>
<name>A0ABM4DE11_HYDVU</name>
<dbReference type="Pfam" id="PF12234">
    <property type="entry name" value="Rav1p_C"/>
    <property type="match status" value="2"/>
</dbReference>
<feature type="repeat" description="WD" evidence="1">
    <location>
        <begin position="2702"/>
        <end position="2743"/>
    </location>
</feature>
<protein>
    <submittedName>
        <fullName evidence="5">DmX-like protein 1 isoform X2</fullName>
    </submittedName>
</protein>
<dbReference type="InterPro" id="IPR001680">
    <property type="entry name" value="WD40_rpt"/>
</dbReference>
<dbReference type="InterPro" id="IPR015943">
    <property type="entry name" value="WD40/YVTN_repeat-like_dom_sf"/>
</dbReference>
<keyword evidence="1" id="KW-0853">WD repeat</keyword>
<evidence type="ECO:0000256" key="2">
    <source>
        <dbReference type="SAM" id="MobiDB-lite"/>
    </source>
</evidence>
<dbReference type="PROSITE" id="PS50294">
    <property type="entry name" value="WD_REPEATS_REGION"/>
    <property type="match status" value="1"/>
</dbReference>
<proteinExistence type="predicted"/>
<accession>A0ABM4DE11</accession>
<evidence type="ECO:0000313" key="5">
    <source>
        <dbReference type="RefSeq" id="XP_065672645.1"/>
    </source>
</evidence>
<dbReference type="Pfam" id="PF00400">
    <property type="entry name" value="WD40"/>
    <property type="match status" value="3"/>
</dbReference>
<dbReference type="InterPro" id="IPR052208">
    <property type="entry name" value="DmX-like/RAVE_component"/>
</dbReference>
<keyword evidence="4" id="KW-1185">Reference proteome</keyword>
<feature type="region of interest" description="Disordered" evidence="2">
    <location>
        <begin position="2246"/>
        <end position="2272"/>
    </location>
</feature>
<feature type="domain" description="RAVE complex protein Rav1 C-terminal" evidence="3">
    <location>
        <begin position="1373"/>
        <end position="1656"/>
    </location>
</feature>
<evidence type="ECO:0000256" key="1">
    <source>
        <dbReference type="PROSITE-ProRule" id="PRU00221"/>
    </source>
</evidence>
<dbReference type="Gene3D" id="2.130.10.10">
    <property type="entry name" value="YVTN repeat-like/Quinoprotein amine dehydrogenase"/>
    <property type="match status" value="2"/>
</dbReference>
<evidence type="ECO:0000259" key="3">
    <source>
        <dbReference type="Pfam" id="PF12234"/>
    </source>
</evidence>
<dbReference type="InterPro" id="IPR036322">
    <property type="entry name" value="WD40_repeat_dom_sf"/>
</dbReference>
<dbReference type="GeneID" id="100210445"/>
<dbReference type="PROSITE" id="PS50082">
    <property type="entry name" value="WD_REPEATS_2"/>
    <property type="match status" value="2"/>
</dbReference>
<dbReference type="SUPFAM" id="SSF50978">
    <property type="entry name" value="WD40 repeat-like"/>
    <property type="match status" value="2"/>
</dbReference>
<feature type="compositionally biased region" description="Basic and acidic residues" evidence="2">
    <location>
        <begin position="2258"/>
        <end position="2272"/>
    </location>
</feature>
<feature type="compositionally biased region" description="Acidic residues" evidence="2">
    <location>
        <begin position="2247"/>
        <end position="2257"/>
    </location>
</feature>
<sequence length="2797" mass="315194">MRLHQVLTGAANVIEDSVAISHGNVNGYPFTVYGSGYEVVILDCHFNRVQIMSSHKVLIFSIVKGISCAKADGKIAVSFGKKVVLYQAEKVQATTEMKLPYLWKIVTIIPFDSEVEKLCWDVEGERLLIGSDNLHMWKLNTDLSDDDDVNKWTCVWHRRFATPPKHLLFSPDGHYFASAGQGDRMVKIWFRAPKVCQTATTRPFHRSYSGHSCASEDNYNFVYIFHPSEVVSFSWRNTSKHMPTCSVPNVLLTSCADNICRIWSETVKYKPSNHTTPHQPSEYSSPTKSSSSTKKKKDSIEKLLQSDIQSDMDNTYFSKDHQNYHLISLFHFHLAAVINPTSDIALLSTIPTTSIFGRCFQLHWLNNKEIQFTTAIEAMHENFKKSAEANYTDETDDPFSIIGGVDTEIGDPELYDKVKTLDRNLEDDYSEDEEDDAMLEMQVLNAPQKTDFIPSDIDIPGFDASSYKGQLDNLLHKWMTSTDTLFCIHPFDGSLLIWIVDYLDNFKVACYRQVQVSFASRIPSTFTKADASSLCWMRSYHYTQPVQKELSSGGFLFTFNPGYKATGRLSKGSANEQLSLLQVSYLISAHADGSLNLWLVTFSDTGSFTGITSITHVTRSCGPRFETTKLISHPVLPLVLGTSKRTNDICYHRHEIETTNIADIESELILWHTKHVSPLSTFKGVTEMARISSPNPLAFSSIAWVPALYQHSLLSITNNEIELLPDGPCTCFVVASNSGIELYQVLLDAKNLLSNLAYQNSLPDVPMMAKNLSSFIISEQSGSHSACIMKLCTLESSQDLQRTKFLHVYSKHSMLPKSGSSGSKSDVKLDSFFITSVSTTLDNRDIINVWCIDIETLGKYNTKTSVTPQSPDSILSNDSFSSMPVISSSHCLKQSHIYSDFLHESYKKICAASDLHCSNSLNPSCPLNFNFVTYSDESIKFWNFVLSENEIDKSVCTLEEVNETLKEQGVIVCLNCASTELFAFVVELFDSNLNKKYNIYIYENQSTGGLYWVKKQTIPIINVLVLEENMIELSWLHLENGSYLLALAFNNSIFIYNKDRKEFENGLQSSVWVILKDFSLFDDKSPLRLTTISWSRGGFFMVGVENEIQVYSQWEDTEEVTLNNKTISLFDGGRVNEHGFIITKNSFTEACKSMCTLPQYHPYHLIELLNLGKLRRVRLILRHLLHCVSGNQLTSESNLEADDFQKDPEVKLQSRTRTFSEISTFSSNGDNSILKTNSNVTISVIPPLMLSTLTSVDRNKNIETIDGQNAAVQGVYSVLFNQKVDDDDEDKLDSPKCSSHYGVSQAKQLNEYLEKSQLPGITSQEQMYLLLLSETVASTDYDVEVGVSAKNQKTNDNDLDVLHGVGGGGYAASVAASGSSLDDCGLRYMLAARHYTALLKCGRHKSNLLLGMRTSDICWAFHSDCKEDLLTVIPSMLKNSTTWKDLRDHGAGWWIRSNDMLKRTLEKVAKVQFQINQDPMDCALFYLAMKKKSLLCTLYRSLRDNKMSLFFANDFTQDRWRKAALKNAFVLLGKQRFEHAAAFFLLGNALWDAIQVCLTRLKDIQLALVISRLYDNNNDVHNEVLQRYVIQSELDPPVSDPFIISMSHWILNDYRKSLEVLLLSTVNEQELVNYPAIFNFYFFLQSHPMLTKLYKTKMNFSESLHNINLEELKVCERKLFFKTALFHLESGLPDIAIEVLSMQDLVSTINVNENDNTDFSYKTGSEIISTSQVNNSIDWSKPVVNQEMDTTDWSKPVNVIDDEEYKGLSLDDSSSDTVSDKSEDNLKTLAVVSNDNNKSINQKQKLNNKTDILALNLKFICVMQCLIESLKALSSKCMLENVKLRSALSELLNHELAFLHLNCDYNFDGLEIEYSTEQDNRFLARKRASTLYDFGSLIKLNNDSSLGEKVEAITLHSEWLRSNHSVLSSLYEYCLMVGTGHAELTAVCLELLLLLHEVEDHGVLSAPLSSSISAGPNAPPLLLASMTSFSLVISPTMFLKSMAHDLLHTVINLPGLPNPQNPVTRLSDMESLLFSLSSCVYHSLCGGDEDKLLASLKKGETELVGMQSSDGKLIRMSPGSLFVDLEPTSAPSQWPGVKFLVTLLTSSSRDRSQQIRLLLCEISVAIYLSMLVSASSRLSCQNLYRLVTNSLSDKMWNAVFGGGTKVVVHAPDETDKPFYAQSPNFDLKRDTTRMRWNYKLLGNKSLSTANIGEEERGLVRHELFILPKSTLCDYFLRKPQRTSFNYDSEEDEFSDDEDKTKDHEEDDPLKSESEIKIKRDLKELENKKLNEHCDSMSYAWLIMQLGIVKLTSLNINNFISMLGIEILDLPTQSLLLYNATKILIRWEQLLTVKINASPALTENVISYHPPVSGDGFQRGGVALNRLKVLLDPQNTPFSNKTTKSQPAKRLWHSLVSHEPLRAMFLHYAFSSVSEGDDEIDYDSYSCRVLHKDPEPVTNLCLNKSNLDYMAISTTQEIIEYDISGAFKVDLFSFDVEGNSNSNENSAFTEDRPMKKPFTPNVIQRRTCSGIRRMASHPTLPYYVTGGADGSVRMWEFVHPDQIHLFRGPGQNERVNKVQFYGLGNKFAVVDDSGYLSMWMITNTQNSTPFLTLRCHTKCCYDFAYLGSSSLIATVGFTNDKKNICIWDTLLPEKNALIHRFAHNIHGAQSLAYVSSQQTIISGGKRGDVSIFDIKQRQLLHTFQAHDCLIKTIAIDPVEQFFVTGTIDGDLKVWDLATLKMVESFSREHSRGTVSLRHVSPGVQCIKILEGNQMFSCGGDGSVKWRVLKLNDILTGVK</sequence>
<dbReference type="RefSeq" id="XP_065672645.1">
    <property type="nucleotide sequence ID" value="XM_065816573.1"/>
</dbReference>
<dbReference type="PANTHER" id="PTHR13950:SF9">
    <property type="entry name" value="RABCONNECTIN-3A"/>
    <property type="match status" value="1"/>
</dbReference>
<evidence type="ECO:0000313" key="4">
    <source>
        <dbReference type="Proteomes" id="UP001652625"/>
    </source>
</evidence>
<dbReference type="SMART" id="SM00320">
    <property type="entry name" value="WD40"/>
    <property type="match status" value="9"/>
</dbReference>
<gene>
    <name evidence="5" type="primary">LOC100210445</name>
</gene>
<organism evidence="4 5">
    <name type="scientific">Hydra vulgaris</name>
    <name type="common">Hydra</name>
    <name type="synonym">Hydra attenuata</name>
    <dbReference type="NCBI Taxonomy" id="6087"/>
    <lineage>
        <taxon>Eukaryota</taxon>
        <taxon>Metazoa</taxon>
        <taxon>Cnidaria</taxon>
        <taxon>Hydrozoa</taxon>
        <taxon>Hydroidolina</taxon>
        <taxon>Anthoathecata</taxon>
        <taxon>Aplanulata</taxon>
        <taxon>Hydridae</taxon>
        <taxon>Hydra</taxon>
    </lineage>
</organism>
<feature type="domain" description="RAVE complex protein Rav1 C-terminal" evidence="3">
    <location>
        <begin position="1027"/>
        <end position="1339"/>
    </location>
</feature>
<dbReference type="Proteomes" id="UP001652625">
    <property type="component" value="Chromosome 13"/>
</dbReference>
<feature type="compositionally biased region" description="Low complexity" evidence="2">
    <location>
        <begin position="280"/>
        <end position="292"/>
    </location>
</feature>
<reference evidence="5" key="1">
    <citation type="submission" date="2025-08" db="UniProtKB">
        <authorList>
            <consortium name="RefSeq"/>
        </authorList>
    </citation>
    <scope>IDENTIFICATION</scope>
</reference>
<dbReference type="PANTHER" id="PTHR13950">
    <property type="entry name" value="RABCONNECTIN-RELATED"/>
    <property type="match status" value="1"/>
</dbReference>